<protein>
    <submittedName>
        <fullName evidence="1">Uncharacterized protein</fullName>
    </submittedName>
</protein>
<dbReference type="HOGENOM" id="CLU_3292966_0_0_4"/>
<keyword evidence="2" id="KW-1185">Reference proteome</keyword>
<organism evidence="1 2">
    <name type="scientific">Neisseria shayeganii 871</name>
    <dbReference type="NCBI Taxonomy" id="1032488"/>
    <lineage>
        <taxon>Bacteria</taxon>
        <taxon>Pseudomonadati</taxon>
        <taxon>Pseudomonadota</taxon>
        <taxon>Betaproteobacteria</taxon>
        <taxon>Neisseriales</taxon>
        <taxon>Neisseriaceae</taxon>
        <taxon>Neisseria</taxon>
    </lineage>
</organism>
<evidence type="ECO:0000313" key="2">
    <source>
        <dbReference type="Proteomes" id="UP000003019"/>
    </source>
</evidence>
<evidence type="ECO:0000313" key="1">
    <source>
        <dbReference type="EMBL" id="EGY52606.1"/>
    </source>
</evidence>
<comment type="caution">
    <text evidence="1">The sequence shown here is derived from an EMBL/GenBank/DDBJ whole genome shotgun (WGS) entry which is preliminary data.</text>
</comment>
<dbReference type="EMBL" id="AGAY01000044">
    <property type="protein sequence ID" value="EGY52606.1"/>
    <property type="molecule type" value="Genomic_DNA"/>
</dbReference>
<gene>
    <name evidence="1" type="ORF">HMPREF9371_1167</name>
</gene>
<dbReference type="AlphaFoldDB" id="G4CHS8"/>
<name>G4CHS8_9NEIS</name>
<reference evidence="1 2" key="1">
    <citation type="submission" date="2011-05" db="EMBL/GenBank/DDBJ databases">
        <authorList>
            <person name="Muzny D."/>
            <person name="Qin X."/>
            <person name="Deng J."/>
            <person name="Jiang H."/>
            <person name="Liu Y."/>
            <person name="Qu J."/>
            <person name="Song X.-Z."/>
            <person name="Zhang L."/>
            <person name="Thornton R."/>
            <person name="Coyle M."/>
            <person name="Francisco L."/>
            <person name="Jackson L."/>
            <person name="Javaid M."/>
            <person name="Korchina V."/>
            <person name="Kovar C."/>
            <person name="Mata R."/>
            <person name="Mathew T."/>
            <person name="Ngo R."/>
            <person name="Nguyen L."/>
            <person name="Nguyen N."/>
            <person name="Okwuonu G."/>
            <person name="Ongeri F."/>
            <person name="Pham C."/>
            <person name="Simmons D."/>
            <person name="Wilczek-Boney K."/>
            <person name="Hale W."/>
            <person name="Jakkamsetti A."/>
            <person name="Pham P."/>
            <person name="Ruth R."/>
            <person name="San Lucas F."/>
            <person name="Warren J."/>
            <person name="Zhang J."/>
            <person name="Zhao Z."/>
            <person name="Zhou C."/>
            <person name="Zhu D."/>
            <person name="Lee S."/>
            <person name="Bess C."/>
            <person name="Blankenburg K."/>
            <person name="Forbes L."/>
            <person name="Fu Q."/>
            <person name="Gubbala S."/>
            <person name="Hirani K."/>
            <person name="Jayaseelan J.C."/>
            <person name="Lara F."/>
            <person name="Munidasa M."/>
            <person name="Palculict T."/>
            <person name="Patil S."/>
            <person name="Pu L.-L."/>
            <person name="Saada N."/>
            <person name="Tang L."/>
            <person name="Weissenberger G."/>
            <person name="Zhu Y."/>
            <person name="Hemphill L."/>
            <person name="Shang Y."/>
            <person name="Youmans B."/>
            <person name="Ayvaz T."/>
            <person name="Ross M."/>
            <person name="Santibanez J."/>
            <person name="Aqrawi P."/>
            <person name="Gross S."/>
            <person name="Joshi V."/>
            <person name="Fowler G."/>
            <person name="Nazareth L."/>
            <person name="Reid J."/>
            <person name="Worley K."/>
            <person name="Petrosino J."/>
            <person name="Highlander S."/>
            <person name="Gibbs R."/>
        </authorList>
    </citation>
    <scope>NUCLEOTIDE SEQUENCE [LARGE SCALE GENOMIC DNA]</scope>
    <source>
        <strain evidence="1 2">871</strain>
    </source>
</reference>
<proteinExistence type="predicted"/>
<sequence length="40" mass="4708">MICLRSLRCYALNCIHIWEFCKGLMLMFRGFGCLWAAHKA</sequence>
<dbReference type="PATRIC" id="fig|1032488.3.peg.1095"/>
<dbReference type="STRING" id="1032488.HMPREF9371_1167"/>
<accession>G4CHS8</accession>
<dbReference type="Proteomes" id="UP000003019">
    <property type="component" value="Unassembled WGS sequence"/>
</dbReference>